<gene>
    <name evidence="5" type="ORF">AB1Y20_012010</name>
</gene>
<comment type="caution">
    <text evidence="5">The sequence shown here is derived from an EMBL/GenBank/DDBJ whole genome shotgun (WGS) entry which is preliminary data.</text>
</comment>
<accession>A0AB34IQV1</accession>
<feature type="region of interest" description="Disordered" evidence="1">
    <location>
        <begin position="884"/>
        <end position="999"/>
    </location>
</feature>
<feature type="region of interest" description="Disordered" evidence="1">
    <location>
        <begin position="720"/>
        <end position="740"/>
    </location>
</feature>
<feature type="region of interest" description="Disordered" evidence="1">
    <location>
        <begin position="290"/>
        <end position="423"/>
    </location>
</feature>
<evidence type="ECO:0000256" key="3">
    <source>
        <dbReference type="SAM" id="SignalP"/>
    </source>
</evidence>
<feature type="region of interest" description="Disordered" evidence="1">
    <location>
        <begin position="755"/>
        <end position="824"/>
    </location>
</feature>
<dbReference type="GO" id="GO:0008237">
    <property type="term" value="F:metallopeptidase activity"/>
    <property type="evidence" value="ECO:0007669"/>
    <property type="project" value="InterPro"/>
</dbReference>
<feature type="transmembrane region" description="Helical" evidence="2">
    <location>
        <begin position="241"/>
        <end position="266"/>
    </location>
</feature>
<keyword evidence="2" id="KW-1133">Transmembrane helix</keyword>
<proteinExistence type="predicted"/>
<feature type="chain" id="PRO_5044255913" description="WW domain-containing protein" evidence="3">
    <location>
        <begin position="31"/>
        <end position="999"/>
    </location>
</feature>
<dbReference type="SUPFAM" id="SSF51045">
    <property type="entry name" value="WW domain"/>
    <property type="match status" value="1"/>
</dbReference>
<evidence type="ECO:0000313" key="5">
    <source>
        <dbReference type="EMBL" id="KAL1503530.1"/>
    </source>
</evidence>
<dbReference type="Gene3D" id="3.40.390.10">
    <property type="entry name" value="Collagenase (Catalytic Domain)"/>
    <property type="match status" value="1"/>
</dbReference>
<organism evidence="5 6">
    <name type="scientific">Prymnesium parvum</name>
    <name type="common">Toxic golden alga</name>
    <dbReference type="NCBI Taxonomy" id="97485"/>
    <lineage>
        <taxon>Eukaryota</taxon>
        <taxon>Haptista</taxon>
        <taxon>Haptophyta</taxon>
        <taxon>Prymnesiophyceae</taxon>
        <taxon>Prymnesiales</taxon>
        <taxon>Prymnesiaceae</taxon>
        <taxon>Prymnesium</taxon>
    </lineage>
</organism>
<evidence type="ECO:0000256" key="2">
    <source>
        <dbReference type="SAM" id="Phobius"/>
    </source>
</evidence>
<feature type="compositionally biased region" description="Basic and acidic residues" evidence="1">
    <location>
        <begin position="368"/>
        <end position="381"/>
    </location>
</feature>
<dbReference type="CDD" id="cd00201">
    <property type="entry name" value="WW"/>
    <property type="match status" value="1"/>
</dbReference>
<dbReference type="AlphaFoldDB" id="A0AB34IQV1"/>
<reference evidence="5 6" key="1">
    <citation type="journal article" date="2024" name="Science">
        <title>Giant polyketide synthase enzymes in the biosynthesis of giant marine polyether toxins.</title>
        <authorList>
            <person name="Fallon T.R."/>
            <person name="Shende V.V."/>
            <person name="Wierzbicki I.H."/>
            <person name="Pendleton A.L."/>
            <person name="Watervoot N.F."/>
            <person name="Auber R.P."/>
            <person name="Gonzalez D.J."/>
            <person name="Wisecaver J.H."/>
            <person name="Moore B.S."/>
        </authorList>
    </citation>
    <scope>NUCLEOTIDE SEQUENCE [LARGE SCALE GENOMIC DNA]</scope>
    <source>
        <strain evidence="5 6">12B1</strain>
    </source>
</reference>
<keyword evidence="2" id="KW-0472">Membrane</keyword>
<dbReference type="Gene3D" id="2.20.70.10">
    <property type="match status" value="1"/>
</dbReference>
<dbReference type="SUPFAM" id="SSF55486">
    <property type="entry name" value="Metalloproteases ('zincins'), catalytic domain"/>
    <property type="match status" value="1"/>
</dbReference>
<feature type="compositionally biased region" description="Gly residues" evidence="1">
    <location>
        <begin position="384"/>
        <end position="395"/>
    </location>
</feature>
<feature type="compositionally biased region" description="Acidic residues" evidence="1">
    <location>
        <begin position="303"/>
        <end position="315"/>
    </location>
</feature>
<keyword evidence="3" id="KW-0732">Signal</keyword>
<name>A0AB34IQV1_PRYPA</name>
<dbReference type="SMART" id="SM00456">
    <property type="entry name" value="WW"/>
    <property type="match status" value="1"/>
</dbReference>
<dbReference type="InterPro" id="IPR036020">
    <property type="entry name" value="WW_dom_sf"/>
</dbReference>
<sequence length="999" mass="109543">MHALRALISALLTPLFRSAVMLALVPRCAAWVLQSPYPPGIAGIGYGVTENTLWHNNNSFDLSSIVLRWGLAELSKSDALGGGITWALHPDFCGQLLPRFPEKEGQFIDFVSCEDLRAATSTAFSTWSMNNPQISFDDVTEACLTRGIGNGTNWTCADAELVIQPSSSESSTSEAVAWVEYNLKDVDWQPLTTAGKRLKLGIGIREASMQVSVNYCWYLDATFCYHFFRLQDAWGTEKAALAIRLVCVVTLTMAGVYMGLIFYRALRVSAPEARKLTVLAKRKTKKKLGGKAFPFGGKPVVVGDDDDDDDDDDESPQGAKKPPTRASPPPSPPEGDAAKGEPAKKENKLMGAWAGLAKGNGGGGAEGKPAEGKPAEGKPAEGKPAGGEGGKGKLGWGADVIEESSSGSESEGEPPPPGEEEDMWEGVGQCEALVEYLASMPAGPFLMSSFWLIFLPTFYFRIFLPCWDCHDYEATMAHEIGHVLGFTHPNEKPDMNLRATTAMSAAVCGDPFNYVEFAGELSKELSTTIMYSITQHLDKTCLTSDDVEGLNFLYPYCDHPAQGPKCIKPRKYSGLLRLAVAVFVPFLGIALFMLLILYIVRRSTRIQLIRAKRKMTQKLAELTSIQTKLDEAELALINSNAEKQRMREQHENEKKALQGGGRTSQAGGMKKMRLAMALAGKGEAGKKKSLFSVLNDAKKEEAKPDPADKMKNILALARQQRNGDAPHAHHHHHHHPPQGAHNLAALLHAPPKRSQSILKMDGDGSRASAAPRSLSRRMSHEALDPAGTLTRSSTRRHVVRSLLDDDGGARHSQPHLPALPEGWTEHETTDGRMYYYCKAANKSSWVRPVAVAGNKKGRNTIHALPETWKELGTDVGEHYYCKKESTRARRKNTSEGDAESHKSRRRSSKCSLGEGEADSHKSRRNSRSHRGDEDEPLDRQKSRPSEARREDEKDEAVSQEQNKSEPKEDKAEAQDEGKKEAQSDQHEKAETASPGKLDC</sequence>
<dbReference type="PROSITE" id="PS50020">
    <property type="entry name" value="WW_DOMAIN_2"/>
    <property type="match status" value="1"/>
</dbReference>
<feature type="compositionally biased region" description="Basic and acidic residues" evidence="1">
    <location>
        <begin position="884"/>
        <end position="901"/>
    </location>
</feature>
<evidence type="ECO:0000313" key="6">
    <source>
        <dbReference type="Proteomes" id="UP001515480"/>
    </source>
</evidence>
<feature type="compositionally biased region" description="Basic and acidic residues" evidence="1">
    <location>
        <begin position="929"/>
        <end position="951"/>
    </location>
</feature>
<feature type="compositionally biased region" description="Basic and acidic residues" evidence="1">
    <location>
        <begin position="644"/>
        <end position="656"/>
    </location>
</feature>
<feature type="transmembrane region" description="Helical" evidence="2">
    <location>
        <begin position="575"/>
        <end position="600"/>
    </location>
</feature>
<keyword evidence="6" id="KW-1185">Reference proteome</keyword>
<dbReference type="EMBL" id="JBGBPQ010000021">
    <property type="protein sequence ID" value="KAL1503530.1"/>
    <property type="molecule type" value="Genomic_DNA"/>
</dbReference>
<keyword evidence="2" id="KW-0812">Transmembrane</keyword>
<feature type="region of interest" description="Disordered" evidence="1">
    <location>
        <begin position="644"/>
        <end position="669"/>
    </location>
</feature>
<feature type="domain" description="WW" evidence="4">
    <location>
        <begin position="817"/>
        <end position="850"/>
    </location>
</feature>
<evidence type="ECO:0000259" key="4">
    <source>
        <dbReference type="PROSITE" id="PS50020"/>
    </source>
</evidence>
<evidence type="ECO:0000256" key="1">
    <source>
        <dbReference type="SAM" id="MobiDB-lite"/>
    </source>
</evidence>
<dbReference type="InterPro" id="IPR024079">
    <property type="entry name" value="MetalloPept_cat_dom_sf"/>
</dbReference>
<dbReference type="InterPro" id="IPR001202">
    <property type="entry name" value="WW_dom"/>
</dbReference>
<protein>
    <recommendedName>
        <fullName evidence="4">WW domain-containing protein</fullName>
    </recommendedName>
</protein>
<feature type="compositionally biased region" description="Basic and acidic residues" evidence="1">
    <location>
        <begin position="962"/>
        <end position="990"/>
    </location>
</feature>
<feature type="signal peptide" evidence="3">
    <location>
        <begin position="1"/>
        <end position="30"/>
    </location>
</feature>
<dbReference type="Proteomes" id="UP001515480">
    <property type="component" value="Unassembled WGS sequence"/>
</dbReference>
<dbReference type="PROSITE" id="PS01159">
    <property type="entry name" value="WW_DOMAIN_1"/>
    <property type="match status" value="1"/>
</dbReference>
<feature type="compositionally biased region" description="Basic and acidic residues" evidence="1">
    <location>
        <begin position="336"/>
        <end position="348"/>
    </location>
</feature>